<evidence type="ECO:0000313" key="3">
    <source>
        <dbReference type="EMBL" id="ESO85808.1"/>
    </source>
</evidence>
<feature type="region of interest" description="Disordered" evidence="2">
    <location>
        <begin position="539"/>
        <end position="561"/>
    </location>
</feature>
<dbReference type="OMA" id="KCARACD"/>
<reference evidence="3 4" key="1">
    <citation type="journal article" date="2013" name="Nature">
        <title>Insights into bilaterian evolution from three spiralian genomes.</title>
        <authorList>
            <person name="Simakov O."/>
            <person name="Marletaz F."/>
            <person name="Cho S.J."/>
            <person name="Edsinger-Gonzales E."/>
            <person name="Havlak P."/>
            <person name="Hellsten U."/>
            <person name="Kuo D.H."/>
            <person name="Larsson T."/>
            <person name="Lv J."/>
            <person name="Arendt D."/>
            <person name="Savage R."/>
            <person name="Osoegawa K."/>
            <person name="de Jong P."/>
            <person name="Grimwood J."/>
            <person name="Chapman J.A."/>
            <person name="Shapiro H."/>
            <person name="Aerts A."/>
            <person name="Otillar R.P."/>
            <person name="Terry A.Y."/>
            <person name="Boore J.L."/>
            <person name="Grigoriev I.V."/>
            <person name="Lindberg D.R."/>
            <person name="Seaver E.C."/>
            <person name="Weisblat D.A."/>
            <person name="Putnam N.H."/>
            <person name="Rokhsar D.S."/>
        </authorList>
    </citation>
    <scope>NUCLEOTIDE SEQUENCE [LARGE SCALE GENOMIC DNA]</scope>
</reference>
<name>V3Z525_LOTGI</name>
<dbReference type="EMBL" id="KB203251">
    <property type="protein sequence ID" value="ESO85808.1"/>
    <property type="molecule type" value="Genomic_DNA"/>
</dbReference>
<feature type="region of interest" description="Disordered" evidence="2">
    <location>
        <begin position="609"/>
        <end position="628"/>
    </location>
</feature>
<dbReference type="KEGG" id="lgi:LOTGIDRAFT_167787"/>
<proteinExistence type="predicted"/>
<feature type="region of interest" description="Disordered" evidence="2">
    <location>
        <begin position="207"/>
        <end position="268"/>
    </location>
</feature>
<dbReference type="CTD" id="20240694"/>
<evidence type="ECO:0000256" key="2">
    <source>
        <dbReference type="SAM" id="MobiDB-lite"/>
    </source>
</evidence>
<evidence type="ECO:0000313" key="4">
    <source>
        <dbReference type="Proteomes" id="UP000030746"/>
    </source>
</evidence>
<dbReference type="AlphaFoldDB" id="V3Z525"/>
<protein>
    <submittedName>
        <fullName evidence="3">Uncharacterized protein</fullName>
    </submittedName>
</protein>
<feature type="compositionally biased region" description="Basic and acidic residues" evidence="2">
    <location>
        <begin position="672"/>
        <end position="700"/>
    </location>
</feature>
<feature type="coiled-coil region" evidence="1">
    <location>
        <begin position="166"/>
        <end position="193"/>
    </location>
</feature>
<dbReference type="HOGENOM" id="CLU_298324_0_0_1"/>
<feature type="compositionally biased region" description="Basic and acidic residues" evidence="2">
    <location>
        <begin position="549"/>
        <end position="558"/>
    </location>
</feature>
<gene>
    <name evidence="3" type="ORF">LOTGIDRAFT_167787</name>
</gene>
<dbReference type="RefSeq" id="XP_009063539.1">
    <property type="nucleotide sequence ID" value="XM_009065291.1"/>
</dbReference>
<dbReference type="GeneID" id="20240694"/>
<feature type="region of interest" description="Disordered" evidence="2">
    <location>
        <begin position="53"/>
        <end position="105"/>
    </location>
</feature>
<organism evidence="3 4">
    <name type="scientific">Lottia gigantea</name>
    <name type="common">Giant owl limpet</name>
    <dbReference type="NCBI Taxonomy" id="225164"/>
    <lineage>
        <taxon>Eukaryota</taxon>
        <taxon>Metazoa</taxon>
        <taxon>Spiralia</taxon>
        <taxon>Lophotrochozoa</taxon>
        <taxon>Mollusca</taxon>
        <taxon>Gastropoda</taxon>
        <taxon>Patellogastropoda</taxon>
        <taxon>Lottioidea</taxon>
        <taxon>Lottiidae</taxon>
        <taxon>Lottia</taxon>
    </lineage>
</organism>
<keyword evidence="1" id="KW-0175">Coiled coil</keyword>
<feature type="region of interest" description="Disordered" evidence="2">
    <location>
        <begin position="746"/>
        <end position="800"/>
    </location>
</feature>
<keyword evidence="4" id="KW-1185">Reference proteome</keyword>
<accession>V3Z525</accession>
<feature type="compositionally biased region" description="Basic and acidic residues" evidence="2">
    <location>
        <begin position="904"/>
        <end position="913"/>
    </location>
</feature>
<dbReference type="OrthoDB" id="6135226at2759"/>
<feature type="region of interest" description="Disordered" evidence="2">
    <location>
        <begin position="639"/>
        <end position="729"/>
    </location>
</feature>
<feature type="region of interest" description="Disordered" evidence="2">
    <location>
        <begin position="899"/>
        <end position="969"/>
    </location>
</feature>
<feature type="compositionally biased region" description="Polar residues" evidence="2">
    <location>
        <begin position="370"/>
        <end position="401"/>
    </location>
</feature>
<feature type="compositionally biased region" description="Basic and acidic residues" evidence="2">
    <location>
        <begin position="639"/>
        <end position="648"/>
    </location>
</feature>
<feature type="compositionally biased region" description="Basic and acidic residues" evidence="2">
    <location>
        <begin position="90"/>
        <end position="102"/>
    </location>
</feature>
<sequence>MDESPSLKKKSYEQLVVNVIYETRPIIPAIKLEKKQIKMTRPPDTVPCIVTVTEEEAEDKEKEKESIVGETDPLEEDETKHQQDVALKNGHAETSKEADKPGSRLTVQFAEQSSTRRSSQNVMEFFEEQEKSFREQMKLLPKPKKHRSPSPSPLRQSVGLDHLDNLVRLMEQLSTLRNENSRLKNRCEYLESTKDLLQLRSTIAGQMPVGYSSLPKPKAKLRKSNTDPESHDQRKTRQSRSRLRQQLNVEDEDIVESSSDKSHKRPKAATLYKRSYSTGSIDVPSEIIEEEVVGITKSSKIRKEITKHKKSKSSKWARVKKVFYEDLGSSIKSLREFGKGATQLRYTGIGSPSELSPPTPRGHEGRSLDSGVSSSMDGQGLRMSTSSTEAPSPSRSPNQTADIDLCTDVWMGPPEWLQRQREERGESSCSGVSSDVSSVIEIKSIYLGKDSTGSEKYLKVKPKLARRRSSPTLVSESGVIDDSLEVAQAVPLHRSSSYKSETDSVILTDDVLTVRSLERESKKQKTAWKRVKDIIHIRKDSTKKKKHRSDQDGNRSEETSEIDMEALREEHFGAEIFGEGVISRSTPKTSPIIVRPLGPSHSDLAYIKTPLSRSQGGPPSPGMDLAALMASGVSDEFNKKLQEWEDRKSRKSIPSSKGAVDESDTFSQDSSRSSELDRSKGRETLRKHSVEISEESRKPGDVTSDEDTSEDILTADTTGASVNVDDLQRRITESFSRKLQEWERIKYRRDTKEGEKSPEIQRKESKIRREDRAKSKKSREEREKEKMDKLREREMQKVEREQVKLDKEKMRLEKDRLRALEREAKLEKMKGRLSQTDSDPMFKNPVLSPLAEYKVTADFAHKLHEWEVRKGLSHDISTAIYLEAQKRSIQQVREGLLELPVPQPKHERSKSDSDVPLPIPDAGISPVPVPETSISDDGRKPPPLTLQPYWGTPEPSPIEKTSELSYGDDNTSVTEDSMITRSNIHRCKYDNLCIFHKSFFNFHAKMKN</sequence>
<feature type="compositionally biased region" description="Basic and acidic residues" evidence="2">
    <location>
        <begin position="224"/>
        <end position="235"/>
    </location>
</feature>
<evidence type="ECO:0000256" key="1">
    <source>
        <dbReference type="SAM" id="Coils"/>
    </source>
</evidence>
<feature type="region of interest" description="Disordered" evidence="2">
    <location>
        <begin position="345"/>
        <end position="401"/>
    </location>
</feature>
<dbReference type="Proteomes" id="UP000030746">
    <property type="component" value="Unassembled WGS sequence"/>
</dbReference>